<evidence type="ECO:0000259" key="2">
    <source>
        <dbReference type="Pfam" id="PF17829"/>
    </source>
</evidence>
<dbReference type="Proteomes" id="UP000327030">
    <property type="component" value="Chromosome 1"/>
</dbReference>
<dbReference type="GO" id="GO:0005975">
    <property type="term" value="P:carbohydrate metabolic process"/>
    <property type="evidence" value="ECO:0007669"/>
    <property type="project" value="UniProtKB-ARBA"/>
</dbReference>
<sequence>MFELFKDGSLATIVLDDNGVHGMKKMTEIFAEDIKRVTGRKPEIVEELPGDSKYVIYVGLAESEAVNNQFVNAIDVSEIKGKREVYGIFMFRNPADATQKILAIIGSDKRGATYGMFNLSEKMGVSPWYYWADATVKRRSEVVFDKDICVVSKEPSVRYRGFFINDEQPCLGEWAKENYGSISPCPILYEKIFELLLRLKGNYIWPAMWRSDFTLDYFANAELANEMGVIVGASHHEPCCRSGQEFQRLRHDNPQYGEDWSFLSNAEGITEFWKDGLIRNKDFENLITIGMRGENDSYLMPADATLEDNINVLKSAITKQKELIAKYAPSEHPQLLALYKEVEDYYYGDETTKGLKDWDALDNDIMMLCDDNFANVRTLPDDDLRKKSGGFGMYYHFDYFGEPVSYLWINSSPLSKVWEQMTMAYDYGVRSAWIVNVGDIKNQELPLSYFLDLAYDFDKWGTSAINQTTVYTENWLKNLGFDKEVAVQGAKLINQYVGLNAKRRPEALRPDTYHAVHENEAFEMLDRICDMNFDADTLFDKVKATELEECFYQLIYYPVKSVGAINNMQISASINANYIRQGKKIANEYADVIRSNINYERKLVDEYHTRNNGKWNHMQSVYHIGFTNWNDEQCQYPVCQYYNPVRDSRLMVSIADREDFTGAHRWTRHVLQLPLCFQSRPEAGIEIGNGGEKELHYHIDWDGDWLEIKSEYDDNPIKKNEAAVIDNSIVYYVKVLRDKWDNSSSTMIRIYGDDCEVVADESENGGSITMVEIQVNVTDLDLSETNEQCFLEADGCISIEAGHFSKAIPSAVAEYKEIKDYGKTESGMKAYPQNIRFDKEEDAPALIYNVFSEEDAEFTCHIYAAASNPVVYRGKLELGVAVNNNPRNIVNTIPEKGFDPWKSESWRKGVLDQIHIGSCKLRLKKGLNEIKLTAIDPAVVIEKLVLWKDGTEIRKSYLGPKESVLYKGKN</sequence>
<feature type="domain" description="Gylcosyl hydrolase 115 C-terminal" evidence="2">
    <location>
        <begin position="790"/>
        <end position="962"/>
    </location>
</feature>
<dbReference type="KEGG" id="pxv:FXF36_14370"/>
<dbReference type="OrthoDB" id="8727830at2"/>
<dbReference type="InterPro" id="IPR041437">
    <property type="entry name" value="GH115_C"/>
</dbReference>
<evidence type="ECO:0000313" key="4">
    <source>
        <dbReference type="Proteomes" id="UP000327030"/>
    </source>
</evidence>
<dbReference type="InterPro" id="IPR042301">
    <property type="entry name" value="GH115_sf"/>
</dbReference>
<dbReference type="AlphaFoldDB" id="A0A5P6VW59"/>
<dbReference type="GO" id="GO:0016787">
    <property type="term" value="F:hydrolase activity"/>
    <property type="evidence" value="ECO:0007669"/>
    <property type="project" value="UniProtKB-KW"/>
</dbReference>
<gene>
    <name evidence="3" type="primary">gh115A</name>
    <name evidence="3" type="ORF">FXF36_14370</name>
</gene>
<dbReference type="InterPro" id="IPR031924">
    <property type="entry name" value="GH115"/>
</dbReference>
<dbReference type="Gene3D" id="1.20.58.2150">
    <property type="match status" value="1"/>
</dbReference>
<dbReference type="Pfam" id="PF17829">
    <property type="entry name" value="GH115_C"/>
    <property type="match status" value="1"/>
</dbReference>
<protein>
    <submittedName>
        <fullName evidence="3">Alpha-glucuronidase</fullName>
    </submittedName>
</protein>
<dbReference type="Gene3D" id="3.20.20.520">
    <property type="entry name" value="Glycosyl hydrolase family 115"/>
    <property type="match status" value="1"/>
</dbReference>
<reference evidence="4" key="1">
    <citation type="submission" date="2019-08" db="EMBL/GenBank/DDBJ databases">
        <title>Complete Genome Sequence of the Polysaccharide-Degrading Rumen Bacterium Pseudobutyrivibrio xylanivorans MA3014.</title>
        <authorList>
            <person name="Palevich N."/>
            <person name="Maclean P.H."/>
            <person name="Kelly W.J."/>
            <person name="Leahy S.C."/>
            <person name="Rakonjac J."/>
            <person name="Attwood G.T."/>
        </authorList>
    </citation>
    <scope>NUCLEOTIDE SEQUENCE [LARGE SCALE GENOMIC DNA]</scope>
    <source>
        <strain evidence="4">MA3014</strain>
    </source>
</reference>
<evidence type="ECO:0000256" key="1">
    <source>
        <dbReference type="ARBA" id="ARBA00022801"/>
    </source>
</evidence>
<dbReference type="Gene3D" id="2.60.120.1620">
    <property type="match status" value="1"/>
</dbReference>
<evidence type="ECO:0000313" key="3">
    <source>
        <dbReference type="EMBL" id="QFJ55991.1"/>
    </source>
</evidence>
<dbReference type="SUPFAM" id="SSF55545">
    <property type="entry name" value="beta-N-acetylhexosaminidase-like domain"/>
    <property type="match status" value="1"/>
</dbReference>
<dbReference type="InterPro" id="IPR029018">
    <property type="entry name" value="Hex-like_dom2"/>
</dbReference>
<dbReference type="PANTHER" id="PTHR37842:SF2">
    <property type="entry name" value="GYLCOSYL HYDROLASE 115 C-TERMINAL DOMAIN-CONTAINING PROTEIN"/>
    <property type="match status" value="1"/>
</dbReference>
<dbReference type="RefSeq" id="WP_151625275.1">
    <property type="nucleotide sequence ID" value="NZ_CP043028.1"/>
</dbReference>
<dbReference type="Pfam" id="PF15979">
    <property type="entry name" value="Glyco_hydro_115"/>
    <property type="match status" value="1"/>
</dbReference>
<name>A0A5P6VW59_PSEXY</name>
<dbReference type="EMBL" id="CP043028">
    <property type="protein sequence ID" value="QFJ55991.1"/>
    <property type="molecule type" value="Genomic_DNA"/>
</dbReference>
<dbReference type="Gene3D" id="3.30.379.10">
    <property type="entry name" value="Chitobiase/beta-hexosaminidase domain 2-like"/>
    <property type="match status" value="1"/>
</dbReference>
<keyword evidence="1" id="KW-0378">Hydrolase</keyword>
<accession>A0A5P6VW59</accession>
<organism evidence="3 4">
    <name type="scientific">Pseudobutyrivibrio xylanivorans</name>
    <dbReference type="NCBI Taxonomy" id="185007"/>
    <lineage>
        <taxon>Bacteria</taxon>
        <taxon>Bacillati</taxon>
        <taxon>Bacillota</taxon>
        <taxon>Clostridia</taxon>
        <taxon>Lachnospirales</taxon>
        <taxon>Lachnospiraceae</taxon>
        <taxon>Pseudobutyrivibrio</taxon>
    </lineage>
</organism>
<dbReference type="PANTHER" id="PTHR37842">
    <property type="match status" value="1"/>
</dbReference>
<proteinExistence type="predicted"/>